<dbReference type="Proteomes" id="UP000620104">
    <property type="component" value="Unassembled WGS sequence"/>
</dbReference>
<accession>A0A8H3TR41</accession>
<name>A0A8H3TR41_9TREE</name>
<protein>
    <submittedName>
        <fullName evidence="2">Uncharacterized protein</fullName>
    </submittedName>
</protein>
<evidence type="ECO:0000313" key="2">
    <source>
        <dbReference type="EMBL" id="GHJ85891.1"/>
    </source>
</evidence>
<evidence type="ECO:0000256" key="1">
    <source>
        <dbReference type="SAM" id="MobiDB-lite"/>
    </source>
</evidence>
<feature type="region of interest" description="Disordered" evidence="1">
    <location>
        <begin position="124"/>
        <end position="150"/>
    </location>
</feature>
<organism evidence="2 3">
    <name type="scientific">Naganishia liquefaciens</name>
    <dbReference type="NCBI Taxonomy" id="104408"/>
    <lineage>
        <taxon>Eukaryota</taxon>
        <taxon>Fungi</taxon>
        <taxon>Dikarya</taxon>
        <taxon>Basidiomycota</taxon>
        <taxon>Agaricomycotina</taxon>
        <taxon>Tremellomycetes</taxon>
        <taxon>Filobasidiales</taxon>
        <taxon>Filobasidiaceae</taxon>
        <taxon>Naganishia</taxon>
    </lineage>
</organism>
<sequence>MVKKKRGHTASQRCDAKHRNSQNTDAWPGFACQLESQAQSDSKVPLNTFLDPNILSLWSLSARHVEDPFCCLPSLCPSLDNVRLQKALSLSSRQSKTPVLSRRRVEKANQYHFRERIWESAPGQGAGSEAMLKGLPTASGQQTERHARLA</sequence>
<evidence type="ECO:0000313" key="3">
    <source>
        <dbReference type="Proteomes" id="UP000620104"/>
    </source>
</evidence>
<dbReference type="EMBL" id="BLZA01000016">
    <property type="protein sequence ID" value="GHJ85891.1"/>
    <property type="molecule type" value="Genomic_DNA"/>
</dbReference>
<dbReference type="AlphaFoldDB" id="A0A8H3TR41"/>
<reference evidence="2" key="1">
    <citation type="submission" date="2020-07" db="EMBL/GenBank/DDBJ databases">
        <title>Draft Genome Sequence of a Deep-Sea Yeast, Naganishia (Cryptococcus) liquefaciens strain N6.</title>
        <authorList>
            <person name="Han Y.W."/>
            <person name="Kajitani R."/>
            <person name="Morimoto H."/>
            <person name="Parhat M."/>
            <person name="Tsubouchi H."/>
            <person name="Bakenova O."/>
            <person name="Ogata M."/>
            <person name="Argunhan B."/>
            <person name="Aoki R."/>
            <person name="Kajiwara S."/>
            <person name="Itoh T."/>
            <person name="Iwasaki H."/>
        </authorList>
    </citation>
    <scope>NUCLEOTIDE SEQUENCE</scope>
    <source>
        <strain evidence="2">N6</strain>
    </source>
</reference>
<feature type="region of interest" description="Disordered" evidence="1">
    <location>
        <begin position="1"/>
        <end position="22"/>
    </location>
</feature>
<gene>
    <name evidence="2" type="ORF">NliqN6_2293</name>
</gene>
<comment type="caution">
    <text evidence="2">The sequence shown here is derived from an EMBL/GenBank/DDBJ whole genome shotgun (WGS) entry which is preliminary data.</text>
</comment>
<keyword evidence="3" id="KW-1185">Reference proteome</keyword>
<proteinExistence type="predicted"/>